<evidence type="ECO:0000256" key="1">
    <source>
        <dbReference type="SAM" id="MobiDB-lite"/>
    </source>
</evidence>
<organism evidence="3 4">
    <name type="scientific">Fusobacterium nucleatum subsp. polymorphum</name>
    <name type="common">Fusobacterium polymorphum</name>
    <dbReference type="NCBI Taxonomy" id="76857"/>
    <lineage>
        <taxon>Bacteria</taxon>
        <taxon>Fusobacteriati</taxon>
        <taxon>Fusobacteriota</taxon>
        <taxon>Fusobacteriia</taxon>
        <taxon>Fusobacteriales</taxon>
        <taxon>Fusobacteriaceae</taxon>
        <taxon>Fusobacterium</taxon>
    </lineage>
</organism>
<dbReference type="EMBL" id="NIRN01000001">
    <property type="protein sequence ID" value="PHI06767.1"/>
    <property type="molecule type" value="Genomic_DNA"/>
</dbReference>
<feature type="transmembrane region" description="Helical" evidence="2">
    <location>
        <begin position="6"/>
        <end position="26"/>
    </location>
</feature>
<name>A0A2C6BQB3_FUSNP</name>
<comment type="caution">
    <text evidence="3">The sequence shown here is derived from an EMBL/GenBank/DDBJ whole genome shotgun (WGS) entry which is preliminary data.</text>
</comment>
<feature type="compositionally biased region" description="Basic and acidic residues" evidence="1">
    <location>
        <begin position="46"/>
        <end position="55"/>
    </location>
</feature>
<evidence type="ECO:0000313" key="4">
    <source>
        <dbReference type="Proteomes" id="UP000224182"/>
    </source>
</evidence>
<proteinExistence type="predicted"/>
<evidence type="ECO:0000256" key="2">
    <source>
        <dbReference type="SAM" id="Phobius"/>
    </source>
</evidence>
<keyword evidence="2" id="KW-1133">Transmembrane helix</keyword>
<dbReference type="Proteomes" id="UP000224182">
    <property type="component" value="Unassembled WGS sequence"/>
</dbReference>
<feature type="region of interest" description="Disordered" evidence="1">
    <location>
        <begin position="36"/>
        <end position="55"/>
    </location>
</feature>
<sequence length="115" mass="13377">MIQMDNILIFSIVGIILLIIVIFLFMKNRNRKDDNSMEESIITEEDNNKSSQKKEPEINITAVDFKVVGNKDKYTISFKGDKIQFFVKDNEIVGFLDKDKSNNIYYFKNVGDQNV</sequence>
<evidence type="ECO:0000313" key="3">
    <source>
        <dbReference type="EMBL" id="PHI06767.1"/>
    </source>
</evidence>
<reference evidence="3 4" key="1">
    <citation type="submission" date="2017-06" db="EMBL/GenBank/DDBJ databases">
        <title>Draft genome sequence of Fusobacterium nucleatum subsp. polymorphum KCOM 1271 (=ChDC F305).</title>
        <authorList>
            <person name="Kook J.-K."/>
            <person name="Park S.-N."/>
            <person name="Lim Y.K."/>
            <person name="Roh H."/>
        </authorList>
    </citation>
    <scope>NUCLEOTIDE SEQUENCE [LARGE SCALE GENOMIC DNA]</scope>
    <source>
        <strain evidence="4">KCOM 1271 (ChDC F305)</strain>
    </source>
</reference>
<keyword evidence="2" id="KW-0472">Membrane</keyword>
<accession>A0A2C6BQB3</accession>
<dbReference type="AlphaFoldDB" id="A0A2C6BQB3"/>
<keyword evidence="2" id="KW-0812">Transmembrane</keyword>
<protein>
    <submittedName>
        <fullName evidence="3">Uncharacterized protein</fullName>
    </submittedName>
</protein>
<gene>
    <name evidence="3" type="ORF">CBG54_06790</name>
</gene>